<dbReference type="EMBL" id="NJAI01000003">
    <property type="protein sequence ID" value="PHM55493.1"/>
    <property type="molecule type" value="Genomic_DNA"/>
</dbReference>
<dbReference type="AlphaFoldDB" id="A0A2G0QD28"/>
<dbReference type="Proteomes" id="UP000225433">
    <property type="component" value="Unassembled WGS sequence"/>
</dbReference>
<gene>
    <name evidence="3" type="ORF">Xhom_00099</name>
    <name evidence="2" type="ORF">Xhom_02236</name>
</gene>
<proteinExistence type="predicted"/>
<evidence type="ECO:0000313" key="4">
    <source>
        <dbReference type="Proteomes" id="UP000225433"/>
    </source>
</evidence>
<name>A0A2G0QD28_XENHO</name>
<accession>A0A2G0QD28</accession>
<evidence type="ECO:0000256" key="1">
    <source>
        <dbReference type="SAM" id="Phobius"/>
    </source>
</evidence>
<protein>
    <submittedName>
        <fullName evidence="3">Uncharacterized protein</fullName>
    </submittedName>
</protein>
<sequence length="34" mass="3711">MLADIVEVFKLSIQDTIVYCILGFLLVIVSGLIA</sequence>
<keyword evidence="1" id="KW-0472">Membrane</keyword>
<keyword evidence="1" id="KW-0812">Transmembrane</keyword>
<dbReference type="EMBL" id="NJAI01000001">
    <property type="protein sequence ID" value="PHM57142.1"/>
    <property type="molecule type" value="Genomic_DNA"/>
</dbReference>
<feature type="transmembrane region" description="Helical" evidence="1">
    <location>
        <begin position="16"/>
        <end position="33"/>
    </location>
</feature>
<evidence type="ECO:0000313" key="2">
    <source>
        <dbReference type="EMBL" id="PHM55493.1"/>
    </source>
</evidence>
<organism evidence="3 4">
    <name type="scientific">Xenorhabdus hominickii</name>
    <dbReference type="NCBI Taxonomy" id="351679"/>
    <lineage>
        <taxon>Bacteria</taxon>
        <taxon>Pseudomonadati</taxon>
        <taxon>Pseudomonadota</taxon>
        <taxon>Gammaproteobacteria</taxon>
        <taxon>Enterobacterales</taxon>
        <taxon>Morganellaceae</taxon>
        <taxon>Xenorhabdus</taxon>
    </lineage>
</organism>
<reference evidence="3 4" key="1">
    <citation type="journal article" date="2017" name="Nat. Microbiol.">
        <title>Natural product diversity associated with the nematode symbionts Photorhabdus and Xenorhabdus.</title>
        <authorList>
            <person name="Tobias N.J."/>
            <person name="Wolff H."/>
            <person name="Djahanschiri B."/>
            <person name="Grundmann F."/>
            <person name="Kronenwerth M."/>
            <person name="Shi Y.M."/>
            <person name="Simonyi S."/>
            <person name="Grun P."/>
            <person name="Shapiro-Ilan D."/>
            <person name="Pidot S.J."/>
            <person name="Stinear T.P."/>
            <person name="Ebersberger I."/>
            <person name="Bode H.B."/>
        </authorList>
    </citation>
    <scope>NUCLEOTIDE SEQUENCE [LARGE SCALE GENOMIC DNA]</scope>
    <source>
        <strain evidence="3 4">DSM 17903</strain>
    </source>
</reference>
<evidence type="ECO:0000313" key="3">
    <source>
        <dbReference type="EMBL" id="PHM57142.1"/>
    </source>
</evidence>
<comment type="caution">
    <text evidence="3">The sequence shown here is derived from an EMBL/GenBank/DDBJ whole genome shotgun (WGS) entry which is preliminary data.</text>
</comment>
<keyword evidence="1" id="KW-1133">Transmembrane helix</keyword>